<protein>
    <recommendedName>
        <fullName evidence="1">Protein FAR1-RELATED SEQUENCE</fullName>
    </recommendedName>
</protein>
<dbReference type="Proteomes" id="UP001231189">
    <property type="component" value="Unassembled WGS sequence"/>
</dbReference>
<keyword evidence="1" id="KW-0862">Zinc</keyword>
<name>A0AAD8TSY5_LOLMU</name>
<comment type="function">
    <text evidence="1">Putative transcription activator involved in regulating light control of development.</text>
</comment>
<accession>A0AAD8TSY5</accession>
<comment type="similarity">
    <text evidence="1">Belongs to the FHY3/FAR1 family.</text>
</comment>
<evidence type="ECO:0000313" key="4">
    <source>
        <dbReference type="Proteomes" id="UP001231189"/>
    </source>
</evidence>
<dbReference type="InterPro" id="IPR031052">
    <property type="entry name" value="FHY3/FAR1"/>
</dbReference>
<evidence type="ECO:0000256" key="1">
    <source>
        <dbReference type="RuleBase" id="RU367018"/>
    </source>
</evidence>
<organism evidence="3 4">
    <name type="scientific">Lolium multiflorum</name>
    <name type="common">Italian ryegrass</name>
    <name type="synonym">Lolium perenne subsp. multiflorum</name>
    <dbReference type="NCBI Taxonomy" id="4521"/>
    <lineage>
        <taxon>Eukaryota</taxon>
        <taxon>Viridiplantae</taxon>
        <taxon>Streptophyta</taxon>
        <taxon>Embryophyta</taxon>
        <taxon>Tracheophyta</taxon>
        <taxon>Spermatophyta</taxon>
        <taxon>Magnoliopsida</taxon>
        <taxon>Liliopsida</taxon>
        <taxon>Poales</taxon>
        <taxon>Poaceae</taxon>
        <taxon>BOP clade</taxon>
        <taxon>Pooideae</taxon>
        <taxon>Poodae</taxon>
        <taxon>Poeae</taxon>
        <taxon>Poeae Chloroplast Group 2 (Poeae type)</taxon>
        <taxon>Loliodinae</taxon>
        <taxon>Loliinae</taxon>
        <taxon>Lolium</taxon>
    </lineage>
</organism>
<keyword evidence="1" id="KW-0539">Nucleus</keyword>
<feature type="domain" description="MULE transposase" evidence="2">
    <location>
        <begin position="1"/>
        <end position="80"/>
    </location>
</feature>
<dbReference type="AlphaFoldDB" id="A0AAD8TSY5"/>
<dbReference type="GO" id="GO:0005634">
    <property type="term" value="C:nucleus"/>
    <property type="evidence" value="ECO:0007669"/>
    <property type="project" value="UniProtKB-SubCell"/>
</dbReference>
<keyword evidence="4" id="KW-1185">Reference proteome</keyword>
<keyword evidence="1" id="KW-0479">Metal-binding</keyword>
<dbReference type="EMBL" id="JAUUTY010000001">
    <property type="protein sequence ID" value="KAK1693351.1"/>
    <property type="molecule type" value="Genomic_DNA"/>
</dbReference>
<sequence>MPFGLIIGVNSHFQSVIFGRVLLREEKVKKFEWVFREFVKMMGGKNPVTILTDQCRAMEVAISNVLLGTNHRWCKWHVLRKAKERLGALYGKNNQFEVDFHRIVNQMLTMEEFEGAWVEMLSTYALEKNPYLHHWRVYKCGSFYVDEVVPGEMYVAKHFDSQNREKWCKAQVLVHLRFTEVPAQYVLKRWTVGIRDVLPTHLVYQKYQGLMTSFSFRHSQLYLNCM</sequence>
<dbReference type="PANTHER" id="PTHR31669">
    <property type="entry name" value="PROTEIN FAR1-RELATED SEQUENCE 10-RELATED"/>
    <property type="match status" value="1"/>
</dbReference>
<gene>
    <name evidence="3" type="ORF">QYE76_010048</name>
</gene>
<comment type="subcellular location">
    <subcellularLocation>
        <location evidence="1">Nucleus</location>
    </subcellularLocation>
</comment>
<dbReference type="Pfam" id="PF10551">
    <property type="entry name" value="MULE"/>
    <property type="match status" value="1"/>
</dbReference>
<dbReference type="GO" id="GO:0006355">
    <property type="term" value="P:regulation of DNA-templated transcription"/>
    <property type="evidence" value="ECO:0007669"/>
    <property type="project" value="UniProtKB-UniRule"/>
</dbReference>
<keyword evidence="1" id="KW-0863">Zinc-finger</keyword>
<dbReference type="InterPro" id="IPR018289">
    <property type="entry name" value="MULE_transposase_dom"/>
</dbReference>
<dbReference type="GO" id="GO:0008270">
    <property type="term" value="F:zinc ion binding"/>
    <property type="evidence" value="ECO:0007669"/>
    <property type="project" value="UniProtKB-UniRule"/>
</dbReference>
<reference evidence="3" key="1">
    <citation type="submission" date="2023-07" db="EMBL/GenBank/DDBJ databases">
        <title>A chromosome-level genome assembly of Lolium multiflorum.</title>
        <authorList>
            <person name="Chen Y."/>
            <person name="Copetti D."/>
            <person name="Kolliker R."/>
            <person name="Studer B."/>
        </authorList>
    </citation>
    <scope>NUCLEOTIDE SEQUENCE</scope>
    <source>
        <strain evidence="3">02402/16</strain>
        <tissue evidence="3">Leaf</tissue>
    </source>
</reference>
<comment type="caution">
    <text evidence="3">The sequence shown here is derived from an EMBL/GenBank/DDBJ whole genome shotgun (WGS) entry which is preliminary data.</text>
</comment>
<evidence type="ECO:0000313" key="3">
    <source>
        <dbReference type="EMBL" id="KAK1693351.1"/>
    </source>
</evidence>
<proteinExistence type="inferred from homology"/>
<dbReference type="PANTHER" id="PTHR31669:SF307">
    <property type="entry name" value="PROTEIN FAR1-RELATED SEQUENCE"/>
    <property type="match status" value="1"/>
</dbReference>
<evidence type="ECO:0000259" key="2">
    <source>
        <dbReference type="Pfam" id="PF10551"/>
    </source>
</evidence>